<comment type="caution">
    <text evidence="3">The sequence shown here is derived from an EMBL/GenBank/DDBJ whole genome shotgun (WGS) entry which is preliminary data.</text>
</comment>
<dbReference type="SMART" id="SM00448">
    <property type="entry name" value="REC"/>
    <property type="match status" value="1"/>
</dbReference>
<dbReference type="SUPFAM" id="SSF55785">
    <property type="entry name" value="PYP-like sensor domain (PAS domain)"/>
    <property type="match status" value="1"/>
</dbReference>
<gene>
    <name evidence="3" type="ORF">LCGC14_3031310</name>
</gene>
<feature type="domain" description="Response regulatory" evidence="2">
    <location>
        <begin position="21"/>
        <end position="135"/>
    </location>
</feature>
<dbReference type="GO" id="GO:0000160">
    <property type="term" value="P:phosphorelay signal transduction system"/>
    <property type="evidence" value="ECO:0007669"/>
    <property type="project" value="InterPro"/>
</dbReference>
<proteinExistence type="predicted"/>
<keyword evidence="1" id="KW-0597">Phosphoprotein</keyword>
<evidence type="ECO:0000259" key="2">
    <source>
        <dbReference type="PROSITE" id="PS50110"/>
    </source>
</evidence>
<name>A0A0F8ZIG6_9ZZZZ</name>
<protein>
    <recommendedName>
        <fullName evidence="2">Response regulatory domain-containing protein</fullName>
    </recommendedName>
</protein>
<evidence type="ECO:0000313" key="3">
    <source>
        <dbReference type="EMBL" id="KKK59746.1"/>
    </source>
</evidence>
<feature type="non-terminal residue" evidence="3">
    <location>
        <position position="272"/>
    </location>
</feature>
<dbReference type="PANTHER" id="PTHR44591">
    <property type="entry name" value="STRESS RESPONSE REGULATOR PROTEIN 1"/>
    <property type="match status" value="1"/>
</dbReference>
<reference evidence="3" key="1">
    <citation type="journal article" date="2015" name="Nature">
        <title>Complex archaea that bridge the gap between prokaryotes and eukaryotes.</title>
        <authorList>
            <person name="Spang A."/>
            <person name="Saw J.H."/>
            <person name="Jorgensen S.L."/>
            <person name="Zaremba-Niedzwiedzka K."/>
            <person name="Martijn J."/>
            <person name="Lind A.E."/>
            <person name="van Eijk R."/>
            <person name="Schleper C."/>
            <person name="Guy L."/>
            <person name="Ettema T.J."/>
        </authorList>
    </citation>
    <scope>NUCLEOTIDE SEQUENCE</scope>
</reference>
<dbReference type="PANTHER" id="PTHR44591:SF3">
    <property type="entry name" value="RESPONSE REGULATORY DOMAIN-CONTAINING PROTEIN"/>
    <property type="match status" value="1"/>
</dbReference>
<dbReference type="Pfam" id="PF00072">
    <property type="entry name" value="Response_reg"/>
    <property type="match status" value="1"/>
</dbReference>
<dbReference type="Gene3D" id="3.30.450.20">
    <property type="entry name" value="PAS domain"/>
    <property type="match status" value="1"/>
</dbReference>
<evidence type="ECO:0000256" key="1">
    <source>
        <dbReference type="ARBA" id="ARBA00022553"/>
    </source>
</evidence>
<dbReference type="EMBL" id="LAZR01063312">
    <property type="protein sequence ID" value="KKK59746.1"/>
    <property type="molecule type" value="Genomic_DNA"/>
</dbReference>
<dbReference type="SUPFAM" id="SSF52172">
    <property type="entry name" value="CheY-like"/>
    <property type="match status" value="1"/>
</dbReference>
<sequence>MRIIQLGKIITENEGLETKERIIIIDDNEDICNTLSLILEDEGYKTEIALTGQKAFKKIINKSYNVALLDINLPDVKGTELITSIKEIHPNMDIIMITANTSSKFVIDALNNGASGYILKPFDNDNLLLKVKNKLEKQHLITEKWQAEQRLHDERDNLINILNSMQDGVYIVNQRHEIEFCNPVLMKEFGPVEGRKCYEYFHDHQEVCPWCKNQVVFKGKTVRWEWYSLKNQKTYDLLDTPLKNSDGTISKLEIFRDITEQKNLLLKLKESE</sequence>
<dbReference type="AlphaFoldDB" id="A0A0F8ZIG6"/>
<dbReference type="InterPro" id="IPR011006">
    <property type="entry name" value="CheY-like_superfamily"/>
</dbReference>
<dbReference type="InterPro" id="IPR035965">
    <property type="entry name" value="PAS-like_dom_sf"/>
</dbReference>
<accession>A0A0F8ZIG6</accession>
<dbReference type="InterPro" id="IPR050595">
    <property type="entry name" value="Bact_response_regulator"/>
</dbReference>
<dbReference type="Gene3D" id="3.40.50.2300">
    <property type="match status" value="1"/>
</dbReference>
<organism evidence="3">
    <name type="scientific">marine sediment metagenome</name>
    <dbReference type="NCBI Taxonomy" id="412755"/>
    <lineage>
        <taxon>unclassified sequences</taxon>
        <taxon>metagenomes</taxon>
        <taxon>ecological metagenomes</taxon>
    </lineage>
</organism>
<dbReference type="PROSITE" id="PS50110">
    <property type="entry name" value="RESPONSE_REGULATORY"/>
    <property type="match status" value="1"/>
</dbReference>
<dbReference type="InterPro" id="IPR001789">
    <property type="entry name" value="Sig_transdc_resp-reg_receiver"/>
</dbReference>